<protein>
    <submittedName>
        <fullName evidence="2">Uncharacterized protein</fullName>
    </submittedName>
</protein>
<dbReference type="Proteomes" id="UP000324800">
    <property type="component" value="Unassembled WGS sequence"/>
</dbReference>
<dbReference type="AlphaFoldDB" id="A0A5J4VIX5"/>
<evidence type="ECO:0000256" key="1">
    <source>
        <dbReference type="SAM" id="MobiDB-lite"/>
    </source>
</evidence>
<accession>A0A5J4VIX5</accession>
<proteinExistence type="predicted"/>
<reference evidence="2 3" key="1">
    <citation type="submission" date="2019-03" db="EMBL/GenBank/DDBJ databases">
        <title>Single cell metagenomics reveals metabolic interactions within the superorganism composed of flagellate Streblomastix strix and complex community of Bacteroidetes bacteria on its surface.</title>
        <authorList>
            <person name="Treitli S.C."/>
            <person name="Kolisko M."/>
            <person name="Husnik F."/>
            <person name="Keeling P."/>
            <person name="Hampl V."/>
        </authorList>
    </citation>
    <scope>NUCLEOTIDE SEQUENCE [LARGE SCALE GENOMIC DNA]</scope>
    <source>
        <strain evidence="2">ST1C</strain>
    </source>
</reference>
<organism evidence="2 3">
    <name type="scientific">Streblomastix strix</name>
    <dbReference type="NCBI Taxonomy" id="222440"/>
    <lineage>
        <taxon>Eukaryota</taxon>
        <taxon>Metamonada</taxon>
        <taxon>Preaxostyla</taxon>
        <taxon>Oxymonadida</taxon>
        <taxon>Streblomastigidae</taxon>
        <taxon>Streblomastix</taxon>
    </lineage>
</organism>
<gene>
    <name evidence="2" type="ORF">EZS28_021931</name>
</gene>
<dbReference type="EMBL" id="SNRW01006728">
    <property type="protein sequence ID" value="KAA6382541.1"/>
    <property type="molecule type" value="Genomic_DNA"/>
</dbReference>
<comment type="caution">
    <text evidence="2">The sequence shown here is derived from an EMBL/GenBank/DDBJ whole genome shotgun (WGS) entry which is preliminary data.</text>
</comment>
<name>A0A5J4VIX5_9EUKA</name>
<sequence>MAAQCALLSTIHDHLQNKPIVQNLLHILKLVYWATNDAQTIRDSHNLTPSDKHLIQGRVKFSEVLSKETRSQQDEQRNVELAENLTALLKYMGKINTGTTPNHEALNPPGKQIQDEKINLSTSVMCSQSEMILRNPSDTHPLNGIASQNPSAATFKLPHANNSANLSVDQALNGIATQKPNAEAISLVSIENIANISAFHLLNELQLSQAGQEQRFRPSGSETIKVSSPIEDEQCSEP</sequence>
<evidence type="ECO:0000313" key="2">
    <source>
        <dbReference type="EMBL" id="KAA6382541.1"/>
    </source>
</evidence>
<feature type="region of interest" description="Disordered" evidence="1">
    <location>
        <begin position="213"/>
        <end position="238"/>
    </location>
</feature>
<evidence type="ECO:0000313" key="3">
    <source>
        <dbReference type="Proteomes" id="UP000324800"/>
    </source>
</evidence>